<evidence type="ECO:0000259" key="3">
    <source>
        <dbReference type="Pfam" id="PF00266"/>
    </source>
</evidence>
<dbReference type="Gene3D" id="3.90.1150.10">
    <property type="entry name" value="Aspartate Aminotransferase, domain 1"/>
    <property type="match status" value="1"/>
</dbReference>
<dbReference type="EC" id="2.8.1.7" evidence="4"/>
<feature type="domain" description="Aminotransferase class V" evidence="3">
    <location>
        <begin position="2"/>
        <end position="170"/>
    </location>
</feature>
<dbReference type="AlphaFoldDB" id="A0A645EI66"/>
<evidence type="ECO:0000256" key="1">
    <source>
        <dbReference type="ARBA" id="ARBA00001933"/>
    </source>
</evidence>
<dbReference type="InterPro" id="IPR000192">
    <property type="entry name" value="Aminotrans_V_dom"/>
</dbReference>
<evidence type="ECO:0000256" key="2">
    <source>
        <dbReference type="ARBA" id="ARBA00006490"/>
    </source>
</evidence>
<dbReference type="Pfam" id="PF00266">
    <property type="entry name" value="Aminotran_5"/>
    <property type="match status" value="1"/>
</dbReference>
<dbReference type="GO" id="GO:0031071">
    <property type="term" value="F:cysteine desulfurase activity"/>
    <property type="evidence" value="ECO:0007669"/>
    <property type="project" value="UniProtKB-EC"/>
</dbReference>
<dbReference type="InterPro" id="IPR015424">
    <property type="entry name" value="PyrdxlP-dep_Trfase"/>
</dbReference>
<name>A0A645EI66_9ZZZZ</name>
<dbReference type="PANTHER" id="PTHR11601">
    <property type="entry name" value="CYSTEINE DESULFURYLASE FAMILY MEMBER"/>
    <property type="match status" value="1"/>
</dbReference>
<reference evidence="4" key="1">
    <citation type="submission" date="2019-08" db="EMBL/GenBank/DDBJ databases">
        <authorList>
            <person name="Kucharzyk K."/>
            <person name="Murdoch R.W."/>
            <person name="Higgins S."/>
            <person name="Loffler F."/>
        </authorList>
    </citation>
    <scope>NUCLEOTIDE SEQUENCE</scope>
</reference>
<dbReference type="Gene3D" id="3.40.640.10">
    <property type="entry name" value="Type I PLP-dependent aspartate aminotransferase-like (Major domain)"/>
    <property type="match status" value="1"/>
</dbReference>
<accession>A0A645EI66</accession>
<comment type="similarity">
    <text evidence="2">Belongs to the class-V pyridoxal-phosphate-dependent aminotransferase family. NifS/IscS subfamily.</text>
</comment>
<protein>
    <submittedName>
        <fullName evidence="4">Cysteine desulfurase IscS</fullName>
        <ecNumber evidence="4">2.8.1.7</ecNumber>
    </submittedName>
</protein>
<keyword evidence="4" id="KW-0808">Transferase</keyword>
<sequence>MDSFALSGHKMHCPKGIGALYLRKNYKIGPVFGGGGQERGLRPGTENVPYIVTLGAAAQTYGKTILPRLAAAQQLNLQLREGLAALPGVLLNSPAEASPYVCNFSLPGVRSETMLHYLEQQEIYVSSGSACSKGAASHTLTAMGLPAPRIDGALRVSFCDTSSPQDVDALLAGLREGLTTLQRR</sequence>
<dbReference type="InterPro" id="IPR015422">
    <property type="entry name" value="PyrdxlP-dep_Trfase_small"/>
</dbReference>
<proteinExistence type="inferred from homology"/>
<comment type="caution">
    <text evidence="4">The sequence shown here is derived from an EMBL/GenBank/DDBJ whole genome shotgun (WGS) entry which is preliminary data.</text>
</comment>
<dbReference type="SUPFAM" id="SSF53383">
    <property type="entry name" value="PLP-dependent transferases"/>
    <property type="match status" value="1"/>
</dbReference>
<dbReference type="InterPro" id="IPR015421">
    <property type="entry name" value="PyrdxlP-dep_Trfase_major"/>
</dbReference>
<organism evidence="4">
    <name type="scientific">bioreactor metagenome</name>
    <dbReference type="NCBI Taxonomy" id="1076179"/>
    <lineage>
        <taxon>unclassified sequences</taxon>
        <taxon>metagenomes</taxon>
        <taxon>ecological metagenomes</taxon>
    </lineage>
</organism>
<dbReference type="PANTHER" id="PTHR11601:SF34">
    <property type="entry name" value="CYSTEINE DESULFURASE"/>
    <property type="match status" value="1"/>
</dbReference>
<comment type="cofactor">
    <cofactor evidence="1">
        <name>pyridoxal 5'-phosphate</name>
        <dbReference type="ChEBI" id="CHEBI:597326"/>
    </cofactor>
</comment>
<gene>
    <name evidence="4" type="primary">iscS_59</name>
    <name evidence="4" type="ORF">SDC9_148906</name>
</gene>
<dbReference type="EMBL" id="VSSQ01047690">
    <property type="protein sequence ID" value="MPN01695.1"/>
    <property type="molecule type" value="Genomic_DNA"/>
</dbReference>
<evidence type="ECO:0000313" key="4">
    <source>
        <dbReference type="EMBL" id="MPN01695.1"/>
    </source>
</evidence>